<evidence type="ECO:0000313" key="2">
    <source>
        <dbReference type="EnsemblMetazoa" id="HelroP165879"/>
    </source>
</evidence>
<name>T1EXE4_HELRO</name>
<protein>
    <submittedName>
        <fullName evidence="1 2">Uncharacterized protein</fullName>
    </submittedName>
</protein>
<evidence type="ECO:0000313" key="1">
    <source>
        <dbReference type="EMBL" id="ESN91799.1"/>
    </source>
</evidence>
<proteinExistence type="predicted"/>
<dbReference type="EMBL" id="KB097700">
    <property type="protein sequence ID" value="ESN91799.1"/>
    <property type="molecule type" value="Genomic_DNA"/>
</dbReference>
<accession>T1EXE4</accession>
<evidence type="ECO:0000313" key="3">
    <source>
        <dbReference type="Proteomes" id="UP000015101"/>
    </source>
</evidence>
<dbReference type="CTD" id="20201244"/>
<dbReference type="GeneID" id="20201244"/>
<dbReference type="EnsemblMetazoa" id="HelroT165879">
    <property type="protein sequence ID" value="HelroP165879"/>
    <property type="gene ID" value="HelroG165879"/>
</dbReference>
<dbReference type="HOGENOM" id="CLU_2099520_0_0_1"/>
<dbReference type="KEGG" id="hro:HELRODRAFT_165879"/>
<dbReference type="InParanoid" id="T1EXE4"/>
<dbReference type="EMBL" id="AMQM01002193">
    <property type="status" value="NOT_ANNOTATED_CDS"/>
    <property type="molecule type" value="Genomic_DNA"/>
</dbReference>
<keyword evidence="3" id="KW-1185">Reference proteome</keyword>
<sequence>MLPSDQTSYFYITRSTDNPIPVTKTEDDTYVAMARNCNTGYLNDNPMLYLEHGVNGCNRRDYIENNNYNNSSDNNNDDIKNNSLNAISKKNNFSSPISTVLISFEITQPTKPLDSW</sequence>
<reference evidence="3" key="1">
    <citation type="submission" date="2012-12" db="EMBL/GenBank/DDBJ databases">
        <authorList>
            <person name="Hellsten U."/>
            <person name="Grimwood J."/>
            <person name="Chapman J.A."/>
            <person name="Shapiro H."/>
            <person name="Aerts A."/>
            <person name="Otillar R.P."/>
            <person name="Terry A.Y."/>
            <person name="Boore J.L."/>
            <person name="Simakov O."/>
            <person name="Marletaz F."/>
            <person name="Cho S.-J."/>
            <person name="Edsinger-Gonzales E."/>
            <person name="Havlak P."/>
            <person name="Kuo D.-H."/>
            <person name="Larsson T."/>
            <person name="Lv J."/>
            <person name="Arendt D."/>
            <person name="Savage R."/>
            <person name="Osoegawa K."/>
            <person name="de Jong P."/>
            <person name="Lindberg D.R."/>
            <person name="Seaver E.C."/>
            <person name="Weisblat D.A."/>
            <person name="Putnam N.H."/>
            <person name="Grigoriev I.V."/>
            <person name="Rokhsar D.S."/>
        </authorList>
    </citation>
    <scope>NUCLEOTIDE SEQUENCE</scope>
</reference>
<organism evidence="2 3">
    <name type="scientific">Helobdella robusta</name>
    <name type="common">Californian leech</name>
    <dbReference type="NCBI Taxonomy" id="6412"/>
    <lineage>
        <taxon>Eukaryota</taxon>
        <taxon>Metazoa</taxon>
        <taxon>Spiralia</taxon>
        <taxon>Lophotrochozoa</taxon>
        <taxon>Annelida</taxon>
        <taxon>Clitellata</taxon>
        <taxon>Hirudinea</taxon>
        <taxon>Rhynchobdellida</taxon>
        <taxon>Glossiphoniidae</taxon>
        <taxon>Helobdella</taxon>
    </lineage>
</organism>
<dbReference type="Proteomes" id="UP000015101">
    <property type="component" value="Unassembled WGS sequence"/>
</dbReference>
<dbReference type="RefSeq" id="XP_009030600.1">
    <property type="nucleotide sequence ID" value="XM_009032352.1"/>
</dbReference>
<reference evidence="1 3" key="2">
    <citation type="journal article" date="2013" name="Nature">
        <title>Insights into bilaterian evolution from three spiralian genomes.</title>
        <authorList>
            <person name="Simakov O."/>
            <person name="Marletaz F."/>
            <person name="Cho S.J."/>
            <person name="Edsinger-Gonzales E."/>
            <person name="Havlak P."/>
            <person name="Hellsten U."/>
            <person name="Kuo D.H."/>
            <person name="Larsson T."/>
            <person name="Lv J."/>
            <person name="Arendt D."/>
            <person name="Savage R."/>
            <person name="Osoegawa K."/>
            <person name="de Jong P."/>
            <person name="Grimwood J."/>
            <person name="Chapman J.A."/>
            <person name="Shapiro H."/>
            <person name="Aerts A."/>
            <person name="Otillar R.P."/>
            <person name="Terry A.Y."/>
            <person name="Boore J.L."/>
            <person name="Grigoriev I.V."/>
            <person name="Lindberg D.R."/>
            <person name="Seaver E.C."/>
            <person name="Weisblat D.A."/>
            <person name="Putnam N.H."/>
            <person name="Rokhsar D.S."/>
        </authorList>
    </citation>
    <scope>NUCLEOTIDE SEQUENCE</scope>
</reference>
<reference evidence="2" key="3">
    <citation type="submission" date="2015-06" db="UniProtKB">
        <authorList>
            <consortium name="EnsemblMetazoa"/>
        </authorList>
    </citation>
    <scope>IDENTIFICATION</scope>
</reference>
<dbReference type="AlphaFoldDB" id="T1EXE4"/>
<gene>
    <name evidence="2" type="primary">20201244</name>
    <name evidence="1" type="ORF">HELRODRAFT_165879</name>
</gene>